<dbReference type="Proteomes" id="UP000189818">
    <property type="component" value="Unassembled WGS sequence"/>
</dbReference>
<organism evidence="3 4">
    <name type="scientific">Rhizorhabdus histidinilytica</name>
    <dbReference type="NCBI Taxonomy" id="439228"/>
    <lineage>
        <taxon>Bacteria</taxon>
        <taxon>Pseudomonadati</taxon>
        <taxon>Pseudomonadota</taxon>
        <taxon>Alphaproteobacteria</taxon>
        <taxon>Sphingomonadales</taxon>
        <taxon>Sphingomonadaceae</taxon>
        <taxon>Rhizorhabdus</taxon>
    </lineage>
</organism>
<evidence type="ECO:0000313" key="3">
    <source>
        <dbReference type="EMBL" id="SKC05489.1"/>
    </source>
</evidence>
<sequence length="199" mass="21725">MRDSDEAIGRDLAQRIVEIRAERGLSLRKLASISGIPLSTLSKVQNNLTTLTYPHLVRLAAALGLELSQLFSKPEADVRAGRRAVTLKGQGLHEATTRYRFELLCADLAAKKMSPGIMEVTARTLEEAGGLDDHEGEEFIFVLSGEVTVLTEDYRPTVLHEGDSMYLDSSAGHAYVASGEGPARVLAVTTHMIRDLQHL</sequence>
<dbReference type="InterPro" id="IPR013096">
    <property type="entry name" value="Cupin_2"/>
</dbReference>
<dbReference type="InterPro" id="IPR050807">
    <property type="entry name" value="TransReg_Diox_bact_type"/>
</dbReference>
<dbReference type="SMART" id="SM00530">
    <property type="entry name" value="HTH_XRE"/>
    <property type="match status" value="1"/>
</dbReference>
<dbReference type="Pfam" id="PF07883">
    <property type="entry name" value="Cupin_2"/>
    <property type="match status" value="1"/>
</dbReference>
<proteinExistence type="predicted"/>
<dbReference type="InterPro" id="IPR014710">
    <property type="entry name" value="RmlC-like_jellyroll"/>
</dbReference>
<dbReference type="InterPro" id="IPR011051">
    <property type="entry name" value="RmlC_Cupin_sf"/>
</dbReference>
<gene>
    <name evidence="3" type="ORF">SAMN06295920_11346</name>
</gene>
<accession>A0A1T5GAT9</accession>
<dbReference type="Gene3D" id="2.60.120.10">
    <property type="entry name" value="Jelly Rolls"/>
    <property type="match status" value="1"/>
</dbReference>
<dbReference type="STRING" id="439228.SAMN06295920_11346"/>
<reference evidence="4" key="1">
    <citation type="submission" date="2017-02" db="EMBL/GenBank/DDBJ databases">
        <authorList>
            <person name="Varghese N."/>
            <person name="Submissions S."/>
        </authorList>
    </citation>
    <scope>NUCLEOTIDE SEQUENCE [LARGE SCALE GENOMIC DNA]</scope>
    <source>
        <strain evidence="4">UM2</strain>
    </source>
</reference>
<feature type="domain" description="HTH cro/C1-type" evidence="2">
    <location>
        <begin position="16"/>
        <end position="70"/>
    </location>
</feature>
<keyword evidence="1" id="KW-0238">DNA-binding</keyword>
<protein>
    <submittedName>
        <fullName evidence="3">Transcriptional regulator, XRE family with cupin sensor</fullName>
    </submittedName>
</protein>
<dbReference type="PANTHER" id="PTHR46797:SF20">
    <property type="entry name" value="BLR4304 PROTEIN"/>
    <property type="match status" value="1"/>
</dbReference>
<dbReference type="EMBL" id="FUYM01000013">
    <property type="protein sequence ID" value="SKC05489.1"/>
    <property type="molecule type" value="Genomic_DNA"/>
</dbReference>
<dbReference type="InterPro" id="IPR010982">
    <property type="entry name" value="Lambda_DNA-bd_dom_sf"/>
</dbReference>
<dbReference type="GO" id="GO:0003700">
    <property type="term" value="F:DNA-binding transcription factor activity"/>
    <property type="evidence" value="ECO:0007669"/>
    <property type="project" value="TreeGrafter"/>
</dbReference>
<dbReference type="InterPro" id="IPR001387">
    <property type="entry name" value="Cro/C1-type_HTH"/>
</dbReference>
<dbReference type="GO" id="GO:0003677">
    <property type="term" value="F:DNA binding"/>
    <property type="evidence" value="ECO:0007669"/>
    <property type="project" value="UniProtKB-KW"/>
</dbReference>
<evidence type="ECO:0000259" key="2">
    <source>
        <dbReference type="PROSITE" id="PS50943"/>
    </source>
</evidence>
<evidence type="ECO:0000256" key="1">
    <source>
        <dbReference type="ARBA" id="ARBA00023125"/>
    </source>
</evidence>
<dbReference type="CDD" id="cd00093">
    <property type="entry name" value="HTH_XRE"/>
    <property type="match status" value="1"/>
</dbReference>
<dbReference type="PROSITE" id="PS50943">
    <property type="entry name" value="HTH_CROC1"/>
    <property type="match status" value="1"/>
</dbReference>
<dbReference type="OrthoDB" id="9805356at2"/>
<name>A0A1T5GAT9_9SPHN</name>
<keyword evidence="4" id="KW-1185">Reference proteome</keyword>
<dbReference type="CDD" id="cd02209">
    <property type="entry name" value="cupin_XRE_C"/>
    <property type="match status" value="1"/>
</dbReference>
<dbReference type="SUPFAM" id="SSF47413">
    <property type="entry name" value="lambda repressor-like DNA-binding domains"/>
    <property type="match status" value="1"/>
</dbReference>
<dbReference type="Pfam" id="PF01381">
    <property type="entry name" value="HTH_3"/>
    <property type="match status" value="1"/>
</dbReference>
<dbReference type="PANTHER" id="PTHR46797">
    <property type="entry name" value="HTH-TYPE TRANSCRIPTIONAL REGULATOR"/>
    <property type="match status" value="1"/>
</dbReference>
<dbReference type="AlphaFoldDB" id="A0A1T5GAT9"/>
<dbReference type="Gene3D" id="1.10.260.40">
    <property type="entry name" value="lambda repressor-like DNA-binding domains"/>
    <property type="match status" value="1"/>
</dbReference>
<dbReference type="RefSeq" id="WP_079650387.1">
    <property type="nucleotide sequence ID" value="NZ_FUYM01000013.1"/>
</dbReference>
<evidence type="ECO:0000313" key="4">
    <source>
        <dbReference type="Proteomes" id="UP000189818"/>
    </source>
</evidence>
<dbReference type="GO" id="GO:0005829">
    <property type="term" value="C:cytosol"/>
    <property type="evidence" value="ECO:0007669"/>
    <property type="project" value="TreeGrafter"/>
</dbReference>
<dbReference type="SUPFAM" id="SSF51182">
    <property type="entry name" value="RmlC-like cupins"/>
    <property type="match status" value="1"/>
</dbReference>